<keyword evidence="4 5" id="KW-0720">Serine protease</keyword>
<dbReference type="SUPFAM" id="SSF52743">
    <property type="entry name" value="Subtilisin-like"/>
    <property type="match status" value="1"/>
</dbReference>
<evidence type="ECO:0000313" key="12">
    <source>
        <dbReference type="EMBL" id="KAJ3179376.1"/>
    </source>
</evidence>
<evidence type="ECO:0000256" key="1">
    <source>
        <dbReference type="ARBA" id="ARBA00011073"/>
    </source>
</evidence>
<reference evidence="12" key="1">
    <citation type="submission" date="2020-05" db="EMBL/GenBank/DDBJ databases">
        <title>Phylogenomic resolution of chytrid fungi.</title>
        <authorList>
            <person name="Stajich J.E."/>
            <person name="Amses K."/>
            <person name="Simmons R."/>
            <person name="Seto K."/>
            <person name="Myers J."/>
            <person name="Bonds A."/>
            <person name="Quandt C.A."/>
            <person name="Barry K."/>
            <person name="Liu P."/>
            <person name="Grigoriev I."/>
            <person name="Longcore J.E."/>
            <person name="James T.Y."/>
        </authorList>
    </citation>
    <scope>NUCLEOTIDE SEQUENCE</scope>
    <source>
        <strain evidence="12">JEL0379</strain>
    </source>
</reference>
<protein>
    <recommendedName>
        <fullName evidence="14">Peptidase S8/S53 domain-containing protein</fullName>
    </recommendedName>
</protein>
<dbReference type="Gene3D" id="3.40.50.200">
    <property type="entry name" value="Peptidase S8/S53 domain"/>
    <property type="match status" value="1"/>
</dbReference>
<keyword evidence="9" id="KW-0732">Signal</keyword>
<evidence type="ECO:0000259" key="11">
    <source>
        <dbReference type="Pfam" id="PF05922"/>
    </source>
</evidence>
<dbReference type="GO" id="GO:0004252">
    <property type="term" value="F:serine-type endopeptidase activity"/>
    <property type="evidence" value="ECO:0007669"/>
    <property type="project" value="UniProtKB-UniRule"/>
</dbReference>
<dbReference type="InterPro" id="IPR034193">
    <property type="entry name" value="PCSK9_ProteinaseK-like"/>
</dbReference>
<evidence type="ECO:0000256" key="2">
    <source>
        <dbReference type="ARBA" id="ARBA00022670"/>
    </source>
</evidence>
<dbReference type="GO" id="GO:0006508">
    <property type="term" value="P:proteolysis"/>
    <property type="evidence" value="ECO:0007669"/>
    <property type="project" value="UniProtKB-KW"/>
</dbReference>
<feature type="active site" description="Charge relay system" evidence="5">
    <location>
        <position position="244"/>
    </location>
</feature>
<dbReference type="InterPro" id="IPR000209">
    <property type="entry name" value="Peptidase_S8/S53_dom"/>
</dbReference>
<keyword evidence="8" id="KW-0472">Membrane</keyword>
<keyword evidence="8" id="KW-0812">Transmembrane</keyword>
<dbReference type="InterPro" id="IPR010259">
    <property type="entry name" value="S8pro/Inhibitor_I9"/>
</dbReference>
<dbReference type="AlphaFoldDB" id="A0AAD5TKN0"/>
<sequence length="549" mass="55232">MRLLLSTARVPSYLFSLLLSLLLATTTTRITTSVHANANVDSGDGAAAYGPPAFWSSAPELAAWLPTGHARFDARESKVNGALPPDWSIVVLKPHLTDSQYRAHYNWLNKTLAASLSSAPTSAARLHCVFRTGYAGQFPPAVRAQITARPDVRVVEDDMLLKVGAITTGANAVGSPVDSGLDRLDQLALPLDGRYNVRGNAGAGVDVYVIDSGVLLNHTEFTPNRARAGVSFASGGSTDDIVGHGTHVAGTIAGQTVGVAPSASIIAVKVIDNDGSGPASNVIMGLEWVVSAVAKTNRPSVINMSIGGPKSTALDMAVLMAVRAGITVVAAAGNDAKDACETSPANLARVITVAASSSTDSRAAFSNSGACVTLFAPGVGIRSSWPNGGTSLTAGITDAYNVLDGTSMSCPHAAGAAAIVLSQTPLASPQDVMKALVGAAVPGAVSATKPGDPNLLLNLVRIFNPSAGPPPPPQGAAGFMPAAGGDDGAPPTTASTTTASTMRGAAAAPGSMLAQDGASSPRASSAPALLPVVSWAVLVVAAALGFSLA</sequence>
<evidence type="ECO:0008006" key="14">
    <source>
        <dbReference type="Google" id="ProtNLM"/>
    </source>
</evidence>
<dbReference type="PANTHER" id="PTHR43806:SF11">
    <property type="entry name" value="CEREVISIN-RELATED"/>
    <property type="match status" value="1"/>
</dbReference>
<dbReference type="PROSITE" id="PS00136">
    <property type="entry name" value="SUBTILASE_ASP"/>
    <property type="match status" value="1"/>
</dbReference>
<dbReference type="PROSITE" id="PS00137">
    <property type="entry name" value="SUBTILASE_HIS"/>
    <property type="match status" value="1"/>
</dbReference>
<gene>
    <name evidence="12" type="ORF">HDU87_002985</name>
</gene>
<comment type="similarity">
    <text evidence="1 5 6">Belongs to the peptidase S8 family.</text>
</comment>
<evidence type="ECO:0000259" key="10">
    <source>
        <dbReference type="Pfam" id="PF00082"/>
    </source>
</evidence>
<dbReference type="PROSITE" id="PS51892">
    <property type="entry name" value="SUBTILASE"/>
    <property type="match status" value="1"/>
</dbReference>
<keyword evidence="13" id="KW-1185">Reference proteome</keyword>
<dbReference type="EMBL" id="JADGJQ010000021">
    <property type="protein sequence ID" value="KAJ3179376.1"/>
    <property type="molecule type" value="Genomic_DNA"/>
</dbReference>
<keyword evidence="8" id="KW-1133">Transmembrane helix</keyword>
<evidence type="ECO:0000256" key="3">
    <source>
        <dbReference type="ARBA" id="ARBA00022801"/>
    </source>
</evidence>
<dbReference type="InterPro" id="IPR023827">
    <property type="entry name" value="Peptidase_S8_Asp-AS"/>
</dbReference>
<dbReference type="PANTHER" id="PTHR43806">
    <property type="entry name" value="PEPTIDASE S8"/>
    <property type="match status" value="1"/>
</dbReference>
<dbReference type="InterPro" id="IPR023828">
    <property type="entry name" value="Peptidase_S8_Ser-AS"/>
</dbReference>
<feature type="transmembrane region" description="Helical" evidence="8">
    <location>
        <begin position="528"/>
        <end position="548"/>
    </location>
</feature>
<dbReference type="InterPro" id="IPR015500">
    <property type="entry name" value="Peptidase_S8_subtilisin-rel"/>
</dbReference>
<evidence type="ECO:0000313" key="13">
    <source>
        <dbReference type="Proteomes" id="UP001212152"/>
    </source>
</evidence>
<evidence type="ECO:0000256" key="6">
    <source>
        <dbReference type="RuleBase" id="RU003355"/>
    </source>
</evidence>
<feature type="domain" description="Inhibitor I9" evidence="11">
    <location>
        <begin position="89"/>
        <end position="161"/>
    </location>
</feature>
<keyword evidence="3 5" id="KW-0378">Hydrolase</keyword>
<dbReference type="Pfam" id="PF00082">
    <property type="entry name" value="Peptidase_S8"/>
    <property type="match status" value="1"/>
</dbReference>
<organism evidence="12 13">
    <name type="scientific">Geranomyces variabilis</name>
    <dbReference type="NCBI Taxonomy" id="109894"/>
    <lineage>
        <taxon>Eukaryota</taxon>
        <taxon>Fungi</taxon>
        <taxon>Fungi incertae sedis</taxon>
        <taxon>Chytridiomycota</taxon>
        <taxon>Chytridiomycota incertae sedis</taxon>
        <taxon>Chytridiomycetes</taxon>
        <taxon>Spizellomycetales</taxon>
        <taxon>Powellomycetaceae</taxon>
        <taxon>Geranomyces</taxon>
    </lineage>
</organism>
<dbReference type="InterPro" id="IPR036852">
    <property type="entry name" value="Peptidase_S8/S53_dom_sf"/>
</dbReference>
<evidence type="ECO:0000256" key="5">
    <source>
        <dbReference type="PROSITE-ProRule" id="PRU01240"/>
    </source>
</evidence>
<feature type="compositionally biased region" description="Low complexity" evidence="7">
    <location>
        <begin position="475"/>
        <end position="510"/>
    </location>
</feature>
<evidence type="ECO:0000256" key="7">
    <source>
        <dbReference type="SAM" id="MobiDB-lite"/>
    </source>
</evidence>
<feature type="region of interest" description="Disordered" evidence="7">
    <location>
        <begin position="467"/>
        <end position="520"/>
    </location>
</feature>
<accession>A0AAD5TKN0</accession>
<name>A0AAD5TKN0_9FUNG</name>
<feature type="signal peptide" evidence="9">
    <location>
        <begin position="1"/>
        <end position="28"/>
    </location>
</feature>
<feature type="active site" description="Charge relay system" evidence="5">
    <location>
        <position position="407"/>
    </location>
</feature>
<evidence type="ECO:0000256" key="4">
    <source>
        <dbReference type="ARBA" id="ARBA00022825"/>
    </source>
</evidence>
<dbReference type="FunFam" id="3.40.50.200:FF:000014">
    <property type="entry name" value="Proteinase K"/>
    <property type="match status" value="1"/>
</dbReference>
<keyword evidence="2 5" id="KW-0645">Protease</keyword>
<feature type="chain" id="PRO_5041988242" description="Peptidase S8/S53 domain-containing protein" evidence="9">
    <location>
        <begin position="29"/>
        <end position="549"/>
    </location>
</feature>
<feature type="active site" description="Charge relay system" evidence="5">
    <location>
        <position position="211"/>
    </location>
</feature>
<dbReference type="Pfam" id="PF05922">
    <property type="entry name" value="Inhibitor_I9"/>
    <property type="match status" value="1"/>
</dbReference>
<dbReference type="GO" id="GO:0005615">
    <property type="term" value="C:extracellular space"/>
    <property type="evidence" value="ECO:0007669"/>
    <property type="project" value="TreeGrafter"/>
</dbReference>
<dbReference type="InterPro" id="IPR022398">
    <property type="entry name" value="Peptidase_S8_His-AS"/>
</dbReference>
<proteinExistence type="inferred from homology"/>
<dbReference type="InterPro" id="IPR050131">
    <property type="entry name" value="Peptidase_S8_subtilisin-like"/>
</dbReference>
<dbReference type="CDD" id="cd04077">
    <property type="entry name" value="Peptidases_S8_PCSK9_ProteinaseK_like"/>
    <property type="match status" value="1"/>
</dbReference>
<dbReference type="Proteomes" id="UP001212152">
    <property type="component" value="Unassembled WGS sequence"/>
</dbReference>
<comment type="caution">
    <text evidence="12">The sequence shown here is derived from an EMBL/GenBank/DDBJ whole genome shotgun (WGS) entry which is preliminary data.</text>
</comment>
<feature type="domain" description="Peptidase S8/S53" evidence="10">
    <location>
        <begin position="202"/>
        <end position="440"/>
    </location>
</feature>
<dbReference type="PRINTS" id="PR00723">
    <property type="entry name" value="SUBTILISIN"/>
</dbReference>
<evidence type="ECO:0000256" key="9">
    <source>
        <dbReference type="SAM" id="SignalP"/>
    </source>
</evidence>
<dbReference type="PROSITE" id="PS00138">
    <property type="entry name" value="SUBTILASE_SER"/>
    <property type="match status" value="1"/>
</dbReference>
<evidence type="ECO:0000256" key="8">
    <source>
        <dbReference type="SAM" id="Phobius"/>
    </source>
</evidence>